<organism evidence="2 3">
    <name type="scientific">Paracoccus denitrificans (strain Pd 1222)</name>
    <dbReference type="NCBI Taxonomy" id="318586"/>
    <lineage>
        <taxon>Bacteria</taxon>
        <taxon>Pseudomonadati</taxon>
        <taxon>Pseudomonadota</taxon>
        <taxon>Alphaproteobacteria</taxon>
        <taxon>Rhodobacterales</taxon>
        <taxon>Paracoccaceae</taxon>
        <taxon>Paracoccus</taxon>
    </lineage>
</organism>
<dbReference type="Proteomes" id="UP000000361">
    <property type="component" value="Chromosome 2"/>
</dbReference>
<dbReference type="STRING" id="318586.Pden_2949"/>
<name>A1B689_PARDP</name>
<dbReference type="OrthoDB" id="7876621at2"/>
<protein>
    <submittedName>
        <fullName evidence="2">Uncharacterized protein</fullName>
    </submittedName>
</protein>
<dbReference type="HOGENOM" id="CLU_1249635_0_0_5"/>
<feature type="signal peptide" evidence="1">
    <location>
        <begin position="1"/>
        <end position="22"/>
    </location>
</feature>
<dbReference type="EMBL" id="CP000490">
    <property type="protein sequence ID" value="ABL71033.1"/>
    <property type="molecule type" value="Genomic_DNA"/>
</dbReference>
<dbReference type="EnsemblBacteria" id="ABL71033">
    <property type="protein sequence ID" value="ABL71033"/>
    <property type="gene ID" value="Pden_2949"/>
</dbReference>
<evidence type="ECO:0000313" key="3">
    <source>
        <dbReference type="Proteomes" id="UP000000361"/>
    </source>
</evidence>
<keyword evidence="1" id="KW-0732">Signal</keyword>
<gene>
    <name evidence="2" type="ordered locus">Pden_2949</name>
</gene>
<dbReference type="KEGG" id="pde:Pden_2949"/>
<dbReference type="GeneID" id="93452630"/>
<dbReference type="RefSeq" id="WP_011749223.1">
    <property type="nucleotide sequence ID" value="NC_008687.1"/>
</dbReference>
<reference evidence="3" key="1">
    <citation type="submission" date="2006-12" db="EMBL/GenBank/DDBJ databases">
        <title>Complete sequence of chromosome 2 of Paracoccus denitrificans PD1222.</title>
        <authorList>
            <person name="Copeland A."/>
            <person name="Lucas S."/>
            <person name="Lapidus A."/>
            <person name="Barry K."/>
            <person name="Detter J.C."/>
            <person name="Glavina del Rio T."/>
            <person name="Hammon N."/>
            <person name="Israni S."/>
            <person name="Dalin E."/>
            <person name="Tice H."/>
            <person name="Pitluck S."/>
            <person name="Munk A.C."/>
            <person name="Brettin T."/>
            <person name="Bruce D."/>
            <person name="Han C."/>
            <person name="Tapia R."/>
            <person name="Gilna P."/>
            <person name="Schmutz J."/>
            <person name="Larimer F."/>
            <person name="Land M."/>
            <person name="Hauser L."/>
            <person name="Kyrpides N."/>
            <person name="Lykidis A."/>
            <person name="Spiro S."/>
            <person name="Richardson D.J."/>
            <person name="Moir J.W.B."/>
            <person name="Ferguson S.J."/>
            <person name="van Spanning R.J.M."/>
            <person name="Richardson P."/>
        </authorList>
    </citation>
    <scope>NUCLEOTIDE SEQUENCE [LARGE SCALE GENOMIC DNA]</scope>
    <source>
        <strain evidence="3">Pd 1222</strain>
    </source>
</reference>
<sequence>MRWPARLLVALLALGAAGTGNAGPDATPARDWIAQASGRPGAWTDHGLLELPSGMLFVGDPTWGDDYHIRDPRRLATAALRVFSRSDEQGRNLALWLEAAGGEPKATGERIEFGVDAATIALGDLEGGRALVAWGESRLEKGLGDSFDWLSPILQEKMNFARWLPIPPDDRPIFIASTGMDGGLAAVWLLDERGSLSGILIDIAGRASDGQYLDTLLPAAQ</sequence>
<evidence type="ECO:0000256" key="1">
    <source>
        <dbReference type="SAM" id="SignalP"/>
    </source>
</evidence>
<keyword evidence="3" id="KW-1185">Reference proteome</keyword>
<proteinExistence type="predicted"/>
<dbReference type="eggNOG" id="ENOG502ZH5Q">
    <property type="taxonomic scope" value="Bacteria"/>
</dbReference>
<feature type="chain" id="PRO_5002632111" evidence="1">
    <location>
        <begin position="23"/>
        <end position="221"/>
    </location>
</feature>
<evidence type="ECO:0000313" key="2">
    <source>
        <dbReference type="EMBL" id="ABL71033.1"/>
    </source>
</evidence>
<dbReference type="AlphaFoldDB" id="A1B689"/>
<accession>A1B689</accession>